<dbReference type="AlphaFoldDB" id="A0A9W9YJP8"/>
<dbReference type="Proteomes" id="UP001163046">
    <property type="component" value="Unassembled WGS sequence"/>
</dbReference>
<sequence length="169" mass="19150">MEELCVYKLSKYNFYQIINQRCTQTYDLLQKGVLTKLYFRAQRLKEIPLYSLLYERASASPAKDKKKKRGSLEPTGRPMVSMWTKKILEVKHMNKLTGMTGKTERPPAKTATTVDNGSHESGSSGTGESKSDVKKPEKKAGPKQYTVDEFLALKKKMQAQGKIVLRALD</sequence>
<feature type="region of interest" description="Disordered" evidence="1">
    <location>
        <begin position="61"/>
        <end position="80"/>
    </location>
</feature>
<protein>
    <submittedName>
        <fullName evidence="2">Uncharacterized protein</fullName>
    </submittedName>
</protein>
<keyword evidence="3" id="KW-1185">Reference proteome</keyword>
<gene>
    <name evidence="2" type="ORF">OS493_031613</name>
</gene>
<feature type="compositionally biased region" description="Low complexity" evidence="1">
    <location>
        <begin position="119"/>
        <end position="128"/>
    </location>
</feature>
<dbReference type="EMBL" id="MU827338">
    <property type="protein sequence ID" value="KAJ7353906.1"/>
    <property type="molecule type" value="Genomic_DNA"/>
</dbReference>
<comment type="caution">
    <text evidence="2">The sequence shown here is derived from an EMBL/GenBank/DDBJ whole genome shotgun (WGS) entry which is preliminary data.</text>
</comment>
<evidence type="ECO:0000313" key="3">
    <source>
        <dbReference type="Proteomes" id="UP001163046"/>
    </source>
</evidence>
<name>A0A9W9YJP8_9CNID</name>
<evidence type="ECO:0000256" key="1">
    <source>
        <dbReference type="SAM" id="MobiDB-lite"/>
    </source>
</evidence>
<evidence type="ECO:0000313" key="2">
    <source>
        <dbReference type="EMBL" id="KAJ7353906.1"/>
    </source>
</evidence>
<organism evidence="2 3">
    <name type="scientific">Desmophyllum pertusum</name>
    <dbReference type="NCBI Taxonomy" id="174260"/>
    <lineage>
        <taxon>Eukaryota</taxon>
        <taxon>Metazoa</taxon>
        <taxon>Cnidaria</taxon>
        <taxon>Anthozoa</taxon>
        <taxon>Hexacorallia</taxon>
        <taxon>Scleractinia</taxon>
        <taxon>Caryophylliina</taxon>
        <taxon>Caryophylliidae</taxon>
        <taxon>Desmophyllum</taxon>
    </lineage>
</organism>
<reference evidence="2" key="1">
    <citation type="submission" date="2023-01" db="EMBL/GenBank/DDBJ databases">
        <title>Genome assembly of the deep-sea coral Lophelia pertusa.</title>
        <authorList>
            <person name="Herrera S."/>
            <person name="Cordes E."/>
        </authorList>
    </citation>
    <scope>NUCLEOTIDE SEQUENCE</scope>
    <source>
        <strain evidence="2">USNM1676648</strain>
        <tissue evidence="2">Polyp</tissue>
    </source>
</reference>
<feature type="compositionally biased region" description="Basic and acidic residues" evidence="1">
    <location>
        <begin position="129"/>
        <end position="140"/>
    </location>
</feature>
<proteinExistence type="predicted"/>
<accession>A0A9W9YJP8</accession>
<feature type="region of interest" description="Disordered" evidence="1">
    <location>
        <begin position="95"/>
        <end position="144"/>
    </location>
</feature>